<keyword evidence="7 10" id="KW-0862">Zinc</keyword>
<feature type="chain" id="PRO_5044965640" description="Carbonic anhydrase" evidence="10">
    <location>
        <begin position="25"/>
        <end position="264"/>
    </location>
</feature>
<organism evidence="13 14">
    <name type="scientific">Aciduricibacillus chroicocephali</name>
    <dbReference type="NCBI Taxonomy" id="3054939"/>
    <lineage>
        <taxon>Bacteria</taxon>
        <taxon>Bacillati</taxon>
        <taxon>Bacillota</taxon>
        <taxon>Bacilli</taxon>
        <taxon>Bacillales</taxon>
        <taxon>Bacillaceae</taxon>
        <taxon>Aciduricibacillus</taxon>
    </lineage>
</organism>
<dbReference type="Pfam" id="PF00194">
    <property type="entry name" value="Carb_anhydrase"/>
    <property type="match status" value="1"/>
</dbReference>
<dbReference type="InterPro" id="IPR018338">
    <property type="entry name" value="Carbonic_anhydrase_a-class_CS"/>
</dbReference>
<keyword evidence="8 10" id="KW-0456">Lyase</keyword>
<dbReference type="PROSITE" id="PS00162">
    <property type="entry name" value="ALPHA_CA_1"/>
    <property type="match status" value="1"/>
</dbReference>
<proteinExistence type="inferred from homology"/>
<gene>
    <name evidence="13" type="ORF">QR721_01700</name>
</gene>
<comment type="cofactor">
    <cofactor evidence="1 10">
        <name>Zn(2+)</name>
        <dbReference type="ChEBI" id="CHEBI:29105"/>
    </cofactor>
</comment>
<feature type="signal peptide" evidence="10">
    <location>
        <begin position="1"/>
        <end position="24"/>
    </location>
</feature>
<dbReference type="Gene3D" id="3.10.200.10">
    <property type="entry name" value="Alpha carbonic anhydrase"/>
    <property type="match status" value="1"/>
</dbReference>
<accession>A0ABY9KZF5</accession>
<feature type="compositionally biased region" description="Basic and acidic residues" evidence="11">
    <location>
        <begin position="30"/>
        <end position="47"/>
    </location>
</feature>
<dbReference type="InterPro" id="IPR041891">
    <property type="entry name" value="Alpha_CA_prokaryot-like"/>
</dbReference>
<evidence type="ECO:0000256" key="2">
    <source>
        <dbReference type="ARBA" id="ARBA00002904"/>
    </source>
</evidence>
<protein>
    <recommendedName>
        <fullName evidence="5 10">Carbonic anhydrase</fullName>
        <ecNumber evidence="4 10">4.2.1.1</ecNumber>
    </recommendedName>
</protein>
<keyword evidence="14" id="KW-1185">Reference proteome</keyword>
<dbReference type="EC" id="4.2.1.1" evidence="4 10"/>
<dbReference type="RefSeq" id="WP_348028552.1">
    <property type="nucleotide sequence ID" value="NZ_CP129113.1"/>
</dbReference>
<evidence type="ECO:0000259" key="12">
    <source>
        <dbReference type="PROSITE" id="PS51144"/>
    </source>
</evidence>
<dbReference type="CDD" id="cd03124">
    <property type="entry name" value="alpha_CA_prokaryotic_like"/>
    <property type="match status" value="1"/>
</dbReference>
<dbReference type="InterPro" id="IPR023561">
    <property type="entry name" value="Carbonic_anhydrase_a-class"/>
</dbReference>
<comment type="similarity">
    <text evidence="3 10">Belongs to the alpha-carbonic anhydrase family.</text>
</comment>
<feature type="region of interest" description="Disordered" evidence="11">
    <location>
        <begin position="27"/>
        <end position="69"/>
    </location>
</feature>
<dbReference type="Proteomes" id="UP001180087">
    <property type="component" value="Chromosome"/>
</dbReference>
<evidence type="ECO:0000313" key="14">
    <source>
        <dbReference type="Proteomes" id="UP001180087"/>
    </source>
</evidence>
<evidence type="ECO:0000256" key="4">
    <source>
        <dbReference type="ARBA" id="ARBA00012925"/>
    </source>
</evidence>
<dbReference type="PROSITE" id="PS51144">
    <property type="entry name" value="ALPHA_CA_2"/>
    <property type="match status" value="1"/>
</dbReference>
<evidence type="ECO:0000256" key="10">
    <source>
        <dbReference type="RuleBase" id="RU367011"/>
    </source>
</evidence>
<evidence type="ECO:0000256" key="3">
    <source>
        <dbReference type="ARBA" id="ARBA00010718"/>
    </source>
</evidence>
<dbReference type="PANTHER" id="PTHR18952">
    <property type="entry name" value="CARBONIC ANHYDRASE"/>
    <property type="match status" value="1"/>
</dbReference>
<name>A0ABY9KZF5_9BACI</name>
<dbReference type="PROSITE" id="PS51257">
    <property type="entry name" value="PROKAR_LIPOPROTEIN"/>
    <property type="match status" value="1"/>
</dbReference>
<evidence type="ECO:0000256" key="6">
    <source>
        <dbReference type="ARBA" id="ARBA00022723"/>
    </source>
</evidence>
<evidence type="ECO:0000256" key="8">
    <source>
        <dbReference type="ARBA" id="ARBA00023239"/>
    </source>
</evidence>
<evidence type="ECO:0000256" key="7">
    <source>
        <dbReference type="ARBA" id="ARBA00022833"/>
    </source>
</evidence>
<comment type="function">
    <text evidence="2 10">Reversible hydration of carbon dioxide.</text>
</comment>
<evidence type="ECO:0000256" key="9">
    <source>
        <dbReference type="ARBA" id="ARBA00048348"/>
    </source>
</evidence>
<evidence type="ECO:0000256" key="1">
    <source>
        <dbReference type="ARBA" id="ARBA00001947"/>
    </source>
</evidence>
<evidence type="ECO:0000313" key="13">
    <source>
        <dbReference type="EMBL" id="WLV24978.1"/>
    </source>
</evidence>
<dbReference type="InterPro" id="IPR001148">
    <property type="entry name" value="CA_dom"/>
</dbReference>
<comment type="catalytic activity">
    <reaction evidence="9 10">
        <text>hydrogencarbonate + H(+) = CO2 + H2O</text>
        <dbReference type="Rhea" id="RHEA:10748"/>
        <dbReference type="ChEBI" id="CHEBI:15377"/>
        <dbReference type="ChEBI" id="CHEBI:15378"/>
        <dbReference type="ChEBI" id="CHEBI:16526"/>
        <dbReference type="ChEBI" id="CHEBI:17544"/>
        <dbReference type="EC" id="4.2.1.1"/>
    </reaction>
</comment>
<evidence type="ECO:0000256" key="5">
    <source>
        <dbReference type="ARBA" id="ARBA00014628"/>
    </source>
</evidence>
<keyword evidence="6 10" id="KW-0479">Metal-binding</keyword>
<sequence>MILSSFRKCVIALLCLATVLTVSACGSAEPTKEKQNKEETAKGKKIEEDDNWNYEEQKKWPMDSGKMQSPIDLRSKTVQKMTEQGKLKLQFDPVVSYIEDNGHSIQVGGKGAAKINGRTFDFKQVHFHAESEHTLEGKHFPLEAHFVHQSTNGRLAVIGVFFKEGKENKAFGDILKNIKKGKKVEKTEKVNIAEMLPNNQQDYYHYLGSLTTPPLSENVEWYVLNQPVEVSAAQIKKFGTYYNDNNRDIQPIGDRPVLEHSTAK</sequence>
<feature type="domain" description="Alpha-carbonic anhydrase" evidence="12">
    <location>
        <begin position="50"/>
        <end position="261"/>
    </location>
</feature>
<dbReference type="SMART" id="SM01057">
    <property type="entry name" value="Carb_anhydrase"/>
    <property type="match status" value="1"/>
</dbReference>
<dbReference type="EMBL" id="CP129113">
    <property type="protein sequence ID" value="WLV24978.1"/>
    <property type="molecule type" value="Genomic_DNA"/>
</dbReference>
<evidence type="ECO:0000256" key="11">
    <source>
        <dbReference type="SAM" id="MobiDB-lite"/>
    </source>
</evidence>
<reference evidence="13" key="1">
    <citation type="submission" date="2023-06" db="EMBL/GenBank/DDBJ databases">
        <title>A Treasure from Seagulls: Isolation and Description of Aciduricobacillus qingdaonensis gen. nov., sp. nov., a Rare Obligately Uric Acid-utilizing Member in the Family Bacillaceae.</title>
        <authorList>
            <person name="Liu W."/>
            <person name="Wang B."/>
        </authorList>
    </citation>
    <scope>NUCLEOTIDE SEQUENCE</scope>
    <source>
        <strain evidence="13">44XB</strain>
    </source>
</reference>
<dbReference type="PANTHER" id="PTHR18952:SF265">
    <property type="entry name" value="CARBONIC ANHYDRASE"/>
    <property type="match status" value="1"/>
</dbReference>
<dbReference type="SUPFAM" id="SSF51069">
    <property type="entry name" value="Carbonic anhydrase"/>
    <property type="match status" value="1"/>
</dbReference>
<dbReference type="InterPro" id="IPR036398">
    <property type="entry name" value="CA_dom_sf"/>
</dbReference>
<keyword evidence="10" id="KW-0732">Signal</keyword>